<evidence type="ECO:0000259" key="8">
    <source>
        <dbReference type="Pfam" id="PF02687"/>
    </source>
</evidence>
<feature type="transmembrane region" description="Helical" evidence="7">
    <location>
        <begin position="1025"/>
        <end position="1046"/>
    </location>
</feature>
<dbReference type="PANTHER" id="PTHR30287:SF1">
    <property type="entry name" value="INNER MEMBRANE PROTEIN"/>
    <property type="match status" value="1"/>
</dbReference>
<keyword evidence="2" id="KW-1003">Cell membrane</keyword>
<protein>
    <submittedName>
        <fullName evidence="9">ABC transporter permease</fullName>
    </submittedName>
</protein>
<evidence type="ECO:0000256" key="2">
    <source>
        <dbReference type="ARBA" id="ARBA00022475"/>
    </source>
</evidence>
<evidence type="ECO:0000256" key="3">
    <source>
        <dbReference type="ARBA" id="ARBA00022692"/>
    </source>
</evidence>
<feature type="coiled-coil region" evidence="6">
    <location>
        <begin position="485"/>
        <end position="537"/>
    </location>
</feature>
<comment type="caution">
    <text evidence="9">The sequence shown here is derived from an EMBL/GenBank/DDBJ whole genome shotgun (WGS) entry which is preliminary data.</text>
</comment>
<feature type="transmembrane region" description="Helical" evidence="7">
    <location>
        <begin position="1066"/>
        <end position="1084"/>
    </location>
</feature>
<feature type="transmembrane region" description="Helical" evidence="7">
    <location>
        <begin position="569"/>
        <end position="590"/>
    </location>
</feature>
<keyword evidence="6" id="KW-0175">Coiled coil</keyword>
<reference evidence="9 10" key="1">
    <citation type="journal article" date="2018" name="Int. J. Food Microbiol.">
        <title>Growth of Carnobacterium spp. isolated from chilled vacuum-packaged meat under relevant acidic conditions.</title>
        <authorList>
            <person name="Zhang P."/>
            <person name="Badoni M."/>
            <person name="Ganzle M."/>
            <person name="Yang X."/>
        </authorList>
    </citation>
    <scope>NUCLEOTIDE SEQUENCE [LARGE SCALE GENOMIC DNA]</scope>
    <source>
        <strain evidence="9 10">B2</strain>
    </source>
</reference>
<comment type="subcellular location">
    <subcellularLocation>
        <location evidence="1">Cell membrane</location>
        <topology evidence="1">Multi-pass membrane protein</topology>
    </subcellularLocation>
</comment>
<evidence type="ECO:0000256" key="1">
    <source>
        <dbReference type="ARBA" id="ARBA00004651"/>
    </source>
</evidence>
<feature type="coiled-coil region" evidence="6">
    <location>
        <begin position="425"/>
        <end position="452"/>
    </location>
</feature>
<feature type="transmembrane region" description="Helical" evidence="7">
    <location>
        <begin position="618"/>
        <end position="640"/>
    </location>
</feature>
<feature type="transmembrane region" description="Helical" evidence="7">
    <location>
        <begin position="739"/>
        <end position="759"/>
    </location>
</feature>
<keyword evidence="5 7" id="KW-0472">Membrane</keyword>
<evidence type="ECO:0000256" key="6">
    <source>
        <dbReference type="SAM" id="Coils"/>
    </source>
</evidence>
<keyword evidence="4 7" id="KW-1133">Transmembrane helix</keyword>
<dbReference type="EMBL" id="NRPP01000003">
    <property type="protein sequence ID" value="TFJ29518.1"/>
    <property type="molecule type" value="Genomic_DNA"/>
</dbReference>
<feature type="transmembrane region" description="Helical" evidence="7">
    <location>
        <begin position="660"/>
        <end position="684"/>
    </location>
</feature>
<evidence type="ECO:0000313" key="10">
    <source>
        <dbReference type="Proteomes" id="UP000297938"/>
    </source>
</evidence>
<evidence type="ECO:0000256" key="4">
    <source>
        <dbReference type="ARBA" id="ARBA00022989"/>
    </source>
</evidence>
<feature type="domain" description="ABC3 transporter permease C-terminal" evidence="8">
    <location>
        <begin position="975"/>
        <end position="1090"/>
    </location>
</feature>
<name>A0A7Z8G6W0_CARDV</name>
<feature type="transmembrane region" description="Helical" evidence="7">
    <location>
        <begin position="971"/>
        <end position="991"/>
    </location>
</feature>
<keyword evidence="3 7" id="KW-0812">Transmembrane</keyword>
<dbReference type="InterPro" id="IPR003838">
    <property type="entry name" value="ABC3_permease_C"/>
</dbReference>
<dbReference type="GO" id="GO:0005886">
    <property type="term" value="C:plasma membrane"/>
    <property type="evidence" value="ECO:0007669"/>
    <property type="project" value="UniProtKB-SubCell"/>
</dbReference>
<dbReference type="PANTHER" id="PTHR30287">
    <property type="entry name" value="MEMBRANE COMPONENT OF PREDICTED ABC SUPERFAMILY METABOLITE UPTAKE TRANSPORTER"/>
    <property type="match status" value="1"/>
</dbReference>
<dbReference type="InterPro" id="IPR038766">
    <property type="entry name" value="Membrane_comp_ABC_pdt"/>
</dbReference>
<dbReference type="AlphaFoldDB" id="A0A7Z8G6W0"/>
<dbReference type="RefSeq" id="WP_135025572.1">
    <property type="nucleotide sequence ID" value="NZ_NROV01000003.1"/>
</dbReference>
<feature type="coiled-coil region" evidence="6">
    <location>
        <begin position="325"/>
        <end position="359"/>
    </location>
</feature>
<proteinExistence type="predicted"/>
<evidence type="ECO:0000256" key="7">
    <source>
        <dbReference type="SAM" id="Phobius"/>
    </source>
</evidence>
<sequence>MKKTALLKDIFREIWHTKARFLSIFAIITLGVGFFSGIKATGPNMIDTADHYFKEKKLMDVKVVSTYGLNNEDLTLLKSIKGAEVAGGYSQDVFLGNTGIVTKVMSLPEKATMNDYRVMKGRLPVKKGEIALDDTEKMQQTFKIGDKVSLTTEGDKTDLTSVFKQVEYQVVGFVNSPQYIETFQRGSSTIGKGTADAFAVIPESDFKSDLYTEAYLTFDTTKKLAAYSTDYENQIAKEIKVVEKKVNQRPEERLAELKQTGAKKITDGTTKITEAKQQLADGQKQLDEAKAKLVSGESDYQTGLATFQSEIAKGEATLTENQAKLTSSQEELEANETQLNEGKKQLVAAQQELATKKATAIESINQGQTLVASIRDSLKIPITLVPEATKTTLITSSTQVDKQLGELIAAYFAGSVSAQEVTVSLDTIEAKLSASQTELDQAESALNQKATELANGETALLNGKTQLDAGRRALSEGQQKLASEKATGEKKLAEVRNQLDEGNKEYESAKAEFDQKKQQGEAEIAKGEQELAEAKEQLTTLKKPEYFVMDRTSNPGYEEFSDNANRISAIAQVFPVFFFLIAALVSLTTMTRMVEEQRLQIGTLKALGYTSFDISKKFLIYALLASGSASLVGLFIGYQLFPTIIFNAYGALYNLPAIRITYYLSYGMLSLVVALFCTVLPALIATRVELMSNPAALMRPKAPKNGKRILLERITFLWDRFNFIEKVTARNLFRYKQRMLMTVLGVAGCTALILTGFGLKDSIADIAGLQYGKIMKYQAIVAFNPDAKQADKEKYNQLMTDTKEMTHQLAVNQENFKMEKQGVNTQEVTLFTPEKTTNFDQFVLLTNRKTKAKEEISKQGGVITEKLAKLFDLKVGDKLSIKDTNNKTYSLKVTGITENYAGHMIYISPTYYQKLFKKEPLYNTQLLNYKGNQKWEDQFGAQLTENGSVARVTFVDRVGSSFKDTMSSLNIVTLVLIISAAALAFVVLYNLTNINVSERIRELSTIKVLGFYDGEVTMYIYRENIILTMMGIVTGSFLGIFLHGFVLQTAEVDMMMFSPTIKVLSYVYSAALTFLFSGIVMWAMHLKLKQIDMIEALKSVD</sequence>
<gene>
    <name evidence="9" type="ORF">CKN69_01445</name>
</gene>
<evidence type="ECO:0000256" key="5">
    <source>
        <dbReference type="ARBA" id="ARBA00023136"/>
    </source>
</evidence>
<feature type="domain" description="ABC3 transporter permease C-terminal" evidence="8">
    <location>
        <begin position="573"/>
        <end position="688"/>
    </location>
</feature>
<feature type="transmembrane region" description="Helical" evidence="7">
    <location>
        <begin position="21"/>
        <end position="38"/>
    </location>
</feature>
<organism evidence="9 10">
    <name type="scientific">Carnobacterium divergens</name>
    <name type="common">Lactobacillus divergens</name>
    <dbReference type="NCBI Taxonomy" id="2748"/>
    <lineage>
        <taxon>Bacteria</taxon>
        <taxon>Bacillati</taxon>
        <taxon>Bacillota</taxon>
        <taxon>Bacilli</taxon>
        <taxon>Lactobacillales</taxon>
        <taxon>Carnobacteriaceae</taxon>
        <taxon>Carnobacterium</taxon>
    </lineage>
</organism>
<accession>A0A7Z8G6W0</accession>
<dbReference type="Pfam" id="PF02687">
    <property type="entry name" value="FtsX"/>
    <property type="match status" value="2"/>
</dbReference>
<evidence type="ECO:0000313" key="9">
    <source>
        <dbReference type="EMBL" id="TFJ29518.1"/>
    </source>
</evidence>
<dbReference type="Proteomes" id="UP000297938">
    <property type="component" value="Unassembled WGS sequence"/>
</dbReference>